<evidence type="ECO:0000313" key="1">
    <source>
        <dbReference type="EMBL" id="QLG30079.1"/>
    </source>
</evidence>
<keyword evidence="1" id="KW-0614">Plasmid</keyword>
<dbReference type="GeneID" id="56031380"/>
<organism evidence="1 2">
    <name type="scientific">Halorarum halophilum</name>
    <dbReference type="NCBI Taxonomy" id="2743090"/>
    <lineage>
        <taxon>Archaea</taxon>
        <taxon>Methanobacteriati</taxon>
        <taxon>Methanobacteriota</taxon>
        <taxon>Stenosarchaea group</taxon>
        <taxon>Halobacteria</taxon>
        <taxon>Halobacteriales</taxon>
        <taxon>Haloferacaceae</taxon>
        <taxon>Halorarum</taxon>
    </lineage>
</organism>
<accession>A0A7D5KAS7</accession>
<name>A0A7D5KAS7_9EURY</name>
<reference evidence="1 2" key="1">
    <citation type="submission" date="2020-07" db="EMBL/GenBank/DDBJ databases">
        <title>Gai3-2, isolated from salt lake.</title>
        <authorList>
            <person name="Cui H."/>
            <person name="Shi X."/>
        </authorList>
    </citation>
    <scope>NUCLEOTIDE SEQUENCE [LARGE SCALE GENOMIC DNA]</scope>
    <source>
        <strain evidence="1 2">Gai3-2</strain>
        <plasmid evidence="1 2">unnamed3</plasmid>
    </source>
</reference>
<sequence>MADIADRKARALEEIAEVKIAEDVPEEQYRDSFVEAAMDVLCTMVTQASMEWDEEEGEGAGDDYMHPMDVVDVENVQNVYVTDAPYRAPMVVLQVEECPTYAKLLTETREVWVRTKPALSSEKTWARFQVR</sequence>
<geneLocation type="plasmid" evidence="1 2">
    <name>unnamed3</name>
</geneLocation>
<dbReference type="EMBL" id="CP058532">
    <property type="protein sequence ID" value="QLG30079.1"/>
    <property type="molecule type" value="Genomic_DNA"/>
</dbReference>
<gene>
    <name evidence="1" type="ORF">HUG10_21065</name>
</gene>
<proteinExistence type="predicted"/>
<dbReference type="Proteomes" id="UP000509750">
    <property type="component" value="Plasmid unnamed3"/>
</dbReference>
<protein>
    <submittedName>
        <fullName evidence="1">Uncharacterized protein</fullName>
    </submittedName>
</protein>
<dbReference type="KEGG" id="halg:HUG10_21065"/>
<dbReference type="AlphaFoldDB" id="A0A7D5KAS7"/>
<dbReference type="RefSeq" id="WP_179171653.1">
    <property type="nucleotide sequence ID" value="NZ_CP058532.1"/>
</dbReference>
<keyword evidence="2" id="KW-1185">Reference proteome</keyword>
<evidence type="ECO:0000313" key="2">
    <source>
        <dbReference type="Proteomes" id="UP000509750"/>
    </source>
</evidence>